<dbReference type="InterPro" id="IPR034804">
    <property type="entry name" value="SQR/QFR_C/D"/>
</dbReference>
<evidence type="ECO:0000313" key="18">
    <source>
        <dbReference type="Proteomes" id="UP000247763"/>
    </source>
</evidence>
<evidence type="ECO:0000256" key="15">
    <source>
        <dbReference type="ARBA" id="ARBA00023136"/>
    </source>
</evidence>
<keyword evidence="11" id="KW-0479">Metal-binding</keyword>
<dbReference type="UniPathway" id="UPA00223"/>
<evidence type="ECO:0000256" key="2">
    <source>
        <dbReference type="ARBA" id="ARBA00004050"/>
    </source>
</evidence>
<accession>A0A2Z3HUM9</accession>
<proteinExistence type="predicted"/>
<evidence type="ECO:0000256" key="14">
    <source>
        <dbReference type="ARBA" id="ARBA00023004"/>
    </source>
</evidence>
<reference evidence="18" key="1">
    <citation type="submission" date="2018-05" db="EMBL/GenBank/DDBJ databases">
        <title>Genome sequencing of Phenylobacterium sp. HYN0004.</title>
        <authorList>
            <person name="Yi H."/>
            <person name="Baek C."/>
        </authorList>
    </citation>
    <scope>NUCLEOTIDE SEQUENCE [LARGE SCALE GENOMIC DNA]</scope>
    <source>
        <strain evidence="18">HYN0004</strain>
    </source>
</reference>
<feature type="transmembrane region" description="Helical" evidence="16">
    <location>
        <begin position="66"/>
        <end position="88"/>
    </location>
</feature>
<evidence type="ECO:0000256" key="1">
    <source>
        <dbReference type="ARBA" id="ARBA00001971"/>
    </source>
</evidence>
<dbReference type="GO" id="GO:0016020">
    <property type="term" value="C:membrane"/>
    <property type="evidence" value="ECO:0007669"/>
    <property type="project" value="UniProtKB-SubCell"/>
</dbReference>
<dbReference type="Gene3D" id="1.20.1300.10">
    <property type="entry name" value="Fumarate reductase/succinate dehydrogenase, transmembrane subunit"/>
    <property type="match status" value="1"/>
</dbReference>
<protein>
    <recommendedName>
        <fullName evidence="6">Succinate dehydrogenase hydrophobic membrane anchor subunit</fullName>
    </recommendedName>
</protein>
<keyword evidence="10 16" id="KW-0812">Transmembrane</keyword>
<dbReference type="RefSeq" id="WP_110448968.1">
    <property type="nucleotide sequence ID" value="NZ_CP029479.1"/>
</dbReference>
<dbReference type="EMBL" id="CP029479">
    <property type="protein sequence ID" value="AWM76399.1"/>
    <property type="molecule type" value="Genomic_DNA"/>
</dbReference>
<dbReference type="KEGG" id="phb:HYN04_00675"/>
<dbReference type="Proteomes" id="UP000247763">
    <property type="component" value="Chromosome"/>
</dbReference>
<comment type="cofactor">
    <cofactor evidence="1">
        <name>heme</name>
        <dbReference type="ChEBI" id="CHEBI:30413"/>
    </cofactor>
</comment>
<keyword evidence="18" id="KW-1185">Reference proteome</keyword>
<evidence type="ECO:0000256" key="11">
    <source>
        <dbReference type="ARBA" id="ARBA00022723"/>
    </source>
</evidence>
<keyword evidence="13 16" id="KW-1133">Transmembrane helix</keyword>
<dbReference type="GO" id="GO:0020037">
    <property type="term" value="F:heme binding"/>
    <property type="evidence" value="ECO:0007669"/>
    <property type="project" value="InterPro"/>
</dbReference>
<comment type="subcellular location">
    <subcellularLocation>
        <location evidence="3">Membrane</location>
        <topology evidence="3">Multi-pass membrane protein</topology>
    </subcellularLocation>
</comment>
<dbReference type="SUPFAM" id="SSF81343">
    <property type="entry name" value="Fumarate reductase respiratory complex transmembrane subunits"/>
    <property type="match status" value="1"/>
</dbReference>
<dbReference type="AlphaFoldDB" id="A0A2Z3HUM9"/>
<evidence type="ECO:0000256" key="6">
    <source>
        <dbReference type="ARBA" id="ARBA00019425"/>
    </source>
</evidence>
<comment type="pathway">
    <text evidence="4">Carbohydrate metabolism; tricarboxylic acid cycle.</text>
</comment>
<keyword evidence="7" id="KW-0813">Transport</keyword>
<evidence type="ECO:0000256" key="3">
    <source>
        <dbReference type="ARBA" id="ARBA00004141"/>
    </source>
</evidence>
<dbReference type="GO" id="GO:0046872">
    <property type="term" value="F:metal ion binding"/>
    <property type="evidence" value="ECO:0007669"/>
    <property type="project" value="UniProtKB-KW"/>
</dbReference>
<dbReference type="InterPro" id="IPR000701">
    <property type="entry name" value="SuccDH_FuR_B_TM-su"/>
</dbReference>
<evidence type="ECO:0000256" key="16">
    <source>
        <dbReference type="SAM" id="Phobius"/>
    </source>
</evidence>
<comment type="function">
    <text evidence="2">Membrane-anchoring subunit of succinate dehydrogenase (SDH).</text>
</comment>
<evidence type="ECO:0000256" key="7">
    <source>
        <dbReference type="ARBA" id="ARBA00022448"/>
    </source>
</evidence>
<evidence type="ECO:0000256" key="10">
    <source>
        <dbReference type="ARBA" id="ARBA00022692"/>
    </source>
</evidence>
<keyword evidence="12" id="KW-0249">Electron transport</keyword>
<dbReference type="NCBIfam" id="TIGR02968">
    <property type="entry name" value="succ_dehyd_anc"/>
    <property type="match status" value="1"/>
</dbReference>
<gene>
    <name evidence="17" type="primary">sdhD</name>
    <name evidence="17" type="ORF">HYN04_00675</name>
</gene>
<dbReference type="CDD" id="cd03495">
    <property type="entry name" value="SQR_TypeC_SdhD_like"/>
    <property type="match status" value="1"/>
</dbReference>
<evidence type="ECO:0000256" key="13">
    <source>
        <dbReference type="ARBA" id="ARBA00022989"/>
    </source>
</evidence>
<dbReference type="OrthoDB" id="9809280at2"/>
<keyword evidence="9" id="KW-0349">Heme</keyword>
<evidence type="ECO:0000256" key="9">
    <source>
        <dbReference type="ARBA" id="ARBA00022617"/>
    </source>
</evidence>
<dbReference type="InterPro" id="IPR014312">
    <property type="entry name" value="Succ_DH_anchor"/>
</dbReference>
<evidence type="ECO:0000256" key="4">
    <source>
        <dbReference type="ARBA" id="ARBA00005163"/>
    </source>
</evidence>
<name>A0A2Z3HUM9_9CAUL</name>
<feature type="transmembrane region" description="Helical" evidence="16">
    <location>
        <begin position="29"/>
        <end position="46"/>
    </location>
</feature>
<dbReference type="Pfam" id="PF01127">
    <property type="entry name" value="Sdh_cyt"/>
    <property type="match status" value="1"/>
</dbReference>
<comment type="subunit">
    <text evidence="5">Part of an enzyme complex containing four subunits: a flavoprotein, an iron-sulfur protein, plus two membrane-anchoring proteins, SdhC and SdhD.</text>
</comment>
<feature type="transmembrane region" description="Helical" evidence="16">
    <location>
        <begin position="100"/>
        <end position="121"/>
    </location>
</feature>
<dbReference type="GO" id="GO:0006099">
    <property type="term" value="P:tricarboxylic acid cycle"/>
    <property type="evidence" value="ECO:0007669"/>
    <property type="project" value="UniProtKB-UniPathway"/>
</dbReference>
<evidence type="ECO:0000256" key="12">
    <source>
        <dbReference type="ARBA" id="ARBA00022982"/>
    </source>
</evidence>
<sequence length="129" mass="13524">MTDFRTPLSRARGSGAAGHGASHWVAERVSSIALAPLTLWMVYAALAVSKSDYAGVVGFVSQPVNAVLIVLVLVVSGWHMHAGARVVVEDYMHKMLGRSALLVLNLFVAVLVTALAVFSVLKVALGGAL</sequence>
<organism evidence="17 18">
    <name type="scientific">Phenylobacterium parvum</name>
    <dbReference type="NCBI Taxonomy" id="2201350"/>
    <lineage>
        <taxon>Bacteria</taxon>
        <taxon>Pseudomonadati</taxon>
        <taxon>Pseudomonadota</taxon>
        <taxon>Alphaproteobacteria</taxon>
        <taxon>Caulobacterales</taxon>
        <taxon>Caulobacteraceae</taxon>
        <taxon>Phenylobacterium</taxon>
    </lineage>
</organism>
<evidence type="ECO:0000256" key="5">
    <source>
        <dbReference type="ARBA" id="ARBA00011558"/>
    </source>
</evidence>
<evidence type="ECO:0000313" key="17">
    <source>
        <dbReference type="EMBL" id="AWM76399.1"/>
    </source>
</evidence>
<keyword evidence="14" id="KW-0408">Iron</keyword>
<keyword evidence="8" id="KW-0816">Tricarboxylic acid cycle</keyword>
<evidence type="ECO:0000256" key="8">
    <source>
        <dbReference type="ARBA" id="ARBA00022532"/>
    </source>
</evidence>
<keyword evidence="15 16" id="KW-0472">Membrane</keyword>